<dbReference type="EC" id="2.4.2.30" evidence="2"/>
<dbReference type="GO" id="GO:0006302">
    <property type="term" value="P:double-strand break repair"/>
    <property type="evidence" value="ECO:0007669"/>
    <property type="project" value="TreeGrafter"/>
</dbReference>
<keyword evidence="7" id="KW-0539">Nucleus</keyword>
<evidence type="ECO:0000256" key="9">
    <source>
        <dbReference type="ARBA" id="ARBA00033987"/>
    </source>
</evidence>
<feature type="compositionally biased region" description="Low complexity" evidence="10">
    <location>
        <begin position="78"/>
        <end position="100"/>
    </location>
</feature>
<dbReference type="PANTHER" id="PTHR10459">
    <property type="entry name" value="DNA LIGASE"/>
    <property type="match status" value="1"/>
</dbReference>
<evidence type="ECO:0000256" key="10">
    <source>
        <dbReference type="SAM" id="MobiDB-lite"/>
    </source>
</evidence>
<feature type="non-terminal residue" evidence="12">
    <location>
        <position position="246"/>
    </location>
</feature>
<evidence type="ECO:0000256" key="2">
    <source>
        <dbReference type="ARBA" id="ARBA00012020"/>
    </source>
</evidence>
<sequence length="246" mass="26821">MLDERHGDRTEVARLVHEVRVRWLRGGFANVIEIQVAWERLTTRKNKVLTTGSATERGALSFLAGSDFEVVASAPVSGSTAPVAPAAPTAPAAPAASATGAKRKRGKAAAKEDAEDKVAEDEAAEDEEAEEEAPPAKIVKTIRKGKSVRIWSEWFVVDHLCPVASSSHVFTTADGVYDAMLNQTEISRNNNKFYIIQLLQSDSGSKVFHVWTRWGRVGADGQRKLDGPYGDVEAAKRAFESKFKDK</sequence>
<dbReference type="SMART" id="SM00773">
    <property type="entry name" value="WGR"/>
    <property type="match status" value="1"/>
</dbReference>
<keyword evidence="3" id="KW-0328">Glycosyltransferase</keyword>
<dbReference type="InterPro" id="IPR036930">
    <property type="entry name" value="WGR_dom_sf"/>
</dbReference>
<gene>
    <name evidence="12" type="ORF">BDK51DRAFT_35143</name>
</gene>
<comment type="catalytic activity">
    <reaction evidence="9">
        <text>NAD(+) + (ADP-D-ribosyl)n-acceptor = nicotinamide + (ADP-D-ribosyl)n+1-acceptor + H(+).</text>
        <dbReference type="EC" id="2.4.2.30"/>
    </reaction>
</comment>
<dbReference type="SUPFAM" id="SSF142921">
    <property type="entry name" value="WGR domain-like"/>
    <property type="match status" value="1"/>
</dbReference>
<dbReference type="GO" id="GO:0016779">
    <property type="term" value="F:nucleotidyltransferase activity"/>
    <property type="evidence" value="ECO:0007669"/>
    <property type="project" value="UniProtKB-KW"/>
</dbReference>
<dbReference type="InterPro" id="IPR008893">
    <property type="entry name" value="WGR_domain"/>
</dbReference>
<evidence type="ECO:0000259" key="11">
    <source>
        <dbReference type="PROSITE" id="PS51977"/>
    </source>
</evidence>
<protein>
    <recommendedName>
        <fullName evidence="2">NAD(+) ADP-ribosyltransferase</fullName>
        <ecNumber evidence="2">2.4.2.30</ecNumber>
    </recommendedName>
</protein>
<evidence type="ECO:0000313" key="12">
    <source>
        <dbReference type="EMBL" id="RKO83378.1"/>
    </source>
</evidence>
<dbReference type="Gene3D" id="2.20.140.10">
    <property type="entry name" value="WGR domain"/>
    <property type="match status" value="1"/>
</dbReference>
<proteinExistence type="inferred from homology"/>
<dbReference type="InterPro" id="IPR050800">
    <property type="entry name" value="ARTD/PARP"/>
</dbReference>
<feature type="compositionally biased region" description="Acidic residues" evidence="10">
    <location>
        <begin position="118"/>
        <end position="133"/>
    </location>
</feature>
<dbReference type="AlphaFoldDB" id="A0A4P9VYK1"/>
<keyword evidence="13" id="KW-1185">Reference proteome</keyword>
<dbReference type="GO" id="GO:0005730">
    <property type="term" value="C:nucleolus"/>
    <property type="evidence" value="ECO:0007669"/>
    <property type="project" value="TreeGrafter"/>
</dbReference>
<dbReference type="GO" id="GO:0070212">
    <property type="term" value="P:protein poly-ADP-ribosylation"/>
    <property type="evidence" value="ECO:0007669"/>
    <property type="project" value="TreeGrafter"/>
</dbReference>
<evidence type="ECO:0000256" key="1">
    <source>
        <dbReference type="ARBA" id="ARBA00004123"/>
    </source>
</evidence>
<dbReference type="GO" id="GO:0003950">
    <property type="term" value="F:NAD+ poly-ADP-ribosyltransferase activity"/>
    <property type="evidence" value="ECO:0007669"/>
    <property type="project" value="UniProtKB-EC"/>
</dbReference>
<accession>A0A4P9VYK1</accession>
<dbReference type="Proteomes" id="UP000269721">
    <property type="component" value="Unassembled WGS sequence"/>
</dbReference>
<keyword evidence="4" id="KW-0808">Transferase</keyword>
<keyword evidence="5" id="KW-0548">Nucleotidyltransferase</keyword>
<keyword evidence="6" id="KW-0520">NAD</keyword>
<evidence type="ECO:0000313" key="13">
    <source>
        <dbReference type="Proteomes" id="UP000269721"/>
    </source>
</evidence>
<reference evidence="13" key="1">
    <citation type="journal article" date="2018" name="Nat. Microbiol.">
        <title>Leveraging single-cell genomics to expand the fungal tree of life.</title>
        <authorList>
            <person name="Ahrendt S.R."/>
            <person name="Quandt C.A."/>
            <person name="Ciobanu D."/>
            <person name="Clum A."/>
            <person name="Salamov A."/>
            <person name="Andreopoulos B."/>
            <person name="Cheng J.F."/>
            <person name="Woyke T."/>
            <person name="Pelin A."/>
            <person name="Henrissat B."/>
            <person name="Reynolds N.K."/>
            <person name="Benny G.L."/>
            <person name="Smith M.E."/>
            <person name="James T.Y."/>
            <person name="Grigoriev I.V."/>
        </authorList>
    </citation>
    <scope>NUCLEOTIDE SEQUENCE [LARGE SCALE GENOMIC DNA]</scope>
</reference>
<dbReference type="Pfam" id="PF05406">
    <property type="entry name" value="WGR"/>
    <property type="match status" value="1"/>
</dbReference>
<comment type="similarity">
    <text evidence="8">Belongs to the ARTD/PARP family.</text>
</comment>
<name>A0A4P9VYK1_9FUNG</name>
<evidence type="ECO:0000256" key="8">
    <source>
        <dbReference type="ARBA" id="ARBA00024347"/>
    </source>
</evidence>
<organism evidence="12 13">
    <name type="scientific">Blyttiomyces helicus</name>
    <dbReference type="NCBI Taxonomy" id="388810"/>
    <lineage>
        <taxon>Eukaryota</taxon>
        <taxon>Fungi</taxon>
        <taxon>Fungi incertae sedis</taxon>
        <taxon>Chytridiomycota</taxon>
        <taxon>Chytridiomycota incertae sedis</taxon>
        <taxon>Chytridiomycetes</taxon>
        <taxon>Chytridiomycetes incertae sedis</taxon>
        <taxon>Blyttiomyces</taxon>
    </lineage>
</organism>
<evidence type="ECO:0000256" key="4">
    <source>
        <dbReference type="ARBA" id="ARBA00022679"/>
    </source>
</evidence>
<evidence type="ECO:0000256" key="6">
    <source>
        <dbReference type="ARBA" id="ARBA00023027"/>
    </source>
</evidence>
<feature type="domain" description="WGR" evidence="11">
    <location>
        <begin position="166"/>
        <end position="246"/>
    </location>
</feature>
<dbReference type="OrthoDB" id="2017365at2759"/>
<dbReference type="PROSITE" id="PS51977">
    <property type="entry name" value="WGR"/>
    <property type="match status" value="1"/>
</dbReference>
<dbReference type="GO" id="GO:1990404">
    <property type="term" value="F:NAD+-protein mono-ADP-ribosyltransferase activity"/>
    <property type="evidence" value="ECO:0007669"/>
    <property type="project" value="TreeGrafter"/>
</dbReference>
<dbReference type="PANTHER" id="PTHR10459:SF60">
    <property type="entry name" value="POLY [ADP-RIBOSE] POLYMERASE 2"/>
    <property type="match status" value="1"/>
</dbReference>
<evidence type="ECO:0000256" key="5">
    <source>
        <dbReference type="ARBA" id="ARBA00022695"/>
    </source>
</evidence>
<dbReference type="FunFam" id="2.20.140.10:FF:000001">
    <property type="entry name" value="Poly [ADP-ribose] polymerase"/>
    <property type="match status" value="1"/>
</dbReference>
<evidence type="ECO:0000256" key="3">
    <source>
        <dbReference type="ARBA" id="ARBA00022676"/>
    </source>
</evidence>
<feature type="region of interest" description="Disordered" evidence="10">
    <location>
        <begin position="78"/>
        <end position="134"/>
    </location>
</feature>
<dbReference type="EMBL" id="ML001305">
    <property type="protein sequence ID" value="RKO83378.1"/>
    <property type="molecule type" value="Genomic_DNA"/>
</dbReference>
<evidence type="ECO:0000256" key="7">
    <source>
        <dbReference type="ARBA" id="ARBA00023242"/>
    </source>
</evidence>
<comment type="subcellular location">
    <subcellularLocation>
        <location evidence="1">Nucleus</location>
    </subcellularLocation>
</comment>